<sequence length="335" mass="38380">MPHQREFRTRLIEIYNMAGAAGRRNILQEILIVGTGEGATVRFSELASRNPISPDETVIQQRGLHKKLPTYNYDAPDPVFFKTPTKSPKKVPFHLRFGTPPKTTPVRSSPRKRLNDSPCQLKFNESDISELTISCKRLKRRHLEIVKPGLVLSNGLKALSHAQLVQLITDAASLSPEVEQLINKLLPKPDLTPAEEKLSKLKHNIYKSFPRNVWGSRDSAFCFLRVRTHLEVFKKECLEMCHHFMDSQYWPAVFEFIFIAWKYTMELPDWESVSHNKIKSLCMKQLASQCISALKKANLDKLALCEVIERMQEFTSESAIETCITFAKQLQTKLA</sequence>
<reference evidence="4" key="1">
    <citation type="submission" date="2020-07" db="EMBL/GenBank/DDBJ databases">
        <title>Multicomponent nature underlies the extraordinary mechanical properties of spider dragline silk.</title>
        <authorList>
            <person name="Kono N."/>
            <person name="Nakamura H."/>
            <person name="Mori M."/>
            <person name="Yoshida Y."/>
            <person name="Ohtoshi R."/>
            <person name="Malay A.D."/>
            <person name="Moran D.A.P."/>
            <person name="Tomita M."/>
            <person name="Numata K."/>
            <person name="Arakawa K."/>
        </authorList>
    </citation>
    <scope>NUCLEOTIDE SEQUENCE</scope>
</reference>
<dbReference type="EMBL" id="BMAO01003960">
    <property type="protein sequence ID" value="GFQ91296.1"/>
    <property type="molecule type" value="Genomic_DNA"/>
</dbReference>
<dbReference type="PANTHER" id="PTHR28032">
    <property type="entry name" value="FI02826P"/>
    <property type="match status" value="1"/>
</dbReference>
<dbReference type="GO" id="GO:0070628">
    <property type="term" value="F:proteasome binding"/>
    <property type="evidence" value="ECO:0007669"/>
    <property type="project" value="TreeGrafter"/>
</dbReference>
<dbReference type="GO" id="GO:0031965">
    <property type="term" value="C:nuclear membrane"/>
    <property type="evidence" value="ECO:0007669"/>
    <property type="project" value="TreeGrafter"/>
</dbReference>
<evidence type="ECO:0000256" key="3">
    <source>
        <dbReference type="ARBA" id="ARBA00023242"/>
    </source>
</evidence>
<dbReference type="InterPro" id="IPR038422">
    <property type="entry name" value="Cut8/Sts1_sf"/>
</dbReference>
<comment type="caution">
    <text evidence="4">The sequence shown here is derived from an EMBL/GenBank/DDBJ whole genome shotgun (WGS) entry which is preliminary data.</text>
</comment>
<dbReference type="GO" id="GO:0071630">
    <property type="term" value="P:nuclear protein quality control by the ubiquitin-proteasome system"/>
    <property type="evidence" value="ECO:0007669"/>
    <property type="project" value="InterPro"/>
</dbReference>
<comment type="similarity">
    <text evidence="2">Belongs to the cut8/STS1 family.</text>
</comment>
<accession>A0A8X6L0T5</accession>
<comment type="subcellular location">
    <subcellularLocation>
        <location evidence="1">Nucleus</location>
    </subcellularLocation>
</comment>
<dbReference type="AlphaFoldDB" id="A0A8X6L0T5"/>
<dbReference type="Proteomes" id="UP000887116">
    <property type="component" value="Unassembled WGS sequence"/>
</dbReference>
<name>A0A8X6L0T5_TRICU</name>
<evidence type="ECO:0000313" key="4">
    <source>
        <dbReference type="EMBL" id="GFQ91296.1"/>
    </source>
</evidence>
<gene>
    <name evidence="4" type="primary">AVEN_243681_1</name>
    <name evidence="4" type="ORF">TNCT_49461</name>
</gene>
<dbReference type="OrthoDB" id="10061064at2759"/>
<dbReference type="Pfam" id="PF08559">
    <property type="entry name" value="Cut8"/>
    <property type="match status" value="1"/>
</dbReference>
<evidence type="ECO:0000313" key="5">
    <source>
        <dbReference type="Proteomes" id="UP000887116"/>
    </source>
</evidence>
<evidence type="ECO:0000256" key="2">
    <source>
        <dbReference type="ARBA" id="ARBA00006199"/>
    </source>
</evidence>
<dbReference type="Gene3D" id="1.20.58.1590">
    <property type="entry name" value="Tethering factor for nuclear proteasome Cut8/Sts1"/>
    <property type="match status" value="1"/>
</dbReference>
<dbReference type="GO" id="GO:0031144">
    <property type="term" value="P:proteasome localization"/>
    <property type="evidence" value="ECO:0007669"/>
    <property type="project" value="InterPro"/>
</dbReference>
<organism evidence="4 5">
    <name type="scientific">Trichonephila clavata</name>
    <name type="common">Joro spider</name>
    <name type="synonym">Nephila clavata</name>
    <dbReference type="NCBI Taxonomy" id="2740835"/>
    <lineage>
        <taxon>Eukaryota</taxon>
        <taxon>Metazoa</taxon>
        <taxon>Ecdysozoa</taxon>
        <taxon>Arthropoda</taxon>
        <taxon>Chelicerata</taxon>
        <taxon>Arachnida</taxon>
        <taxon>Araneae</taxon>
        <taxon>Araneomorphae</taxon>
        <taxon>Entelegynae</taxon>
        <taxon>Araneoidea</taxon>
        <taxon>Nephilidae</taxon>
        <taxon>Trichonephila</taxon>
    </lineage>
</organism>
<dbReference type="PANTHER" id="PTHR28032:SF1">
    <property type="entry name" value="FI02826P"/>
    <property type="match status" value="1"/>
</dbReference>
<keyword evidence="5" id="KW-1185">Reference proteome</keyword>
<proteinExistence type="inferred from homology"/>
<evidence type="ECO:0000256" key="1">
    <source>
        <dbReference type="ARBA" id="ARBA00004123"/>
    </source>
</evidence>
<dbReference type="InterPro" id="IPR013868">
    <property type="entry name" value="Cut8/Sts1_fam"/>
</dbReference>
<protein>
    <submittedName>
        <fullName evidence="4">Uncharacterized protein</fullName>
    </submittedName>
</protein>
<keyword evidence="3" id="KW-0539">Nucleus</keyword>